<protein>
    <recommendedName>
        <fullName evidence="5">tRNA pseudouridine synthase B</fullName>
        <ecNumber evidence="5">5.4.99.25</ecNumber>
    </recommendedName>
    <alternativeName>
        <fullName evidence="5">tRNA pseudouridine(55) synthase</fullName>
        <shortName evidence="5">Psi55 synthase</shortName>
    </alternativeName>
    <alternativeName>
        <fullName evidence="5">tRNA pseudouridylate synthase</fullName>
    </alternativeName>
    <alternativeName>
        <fullName evidence="5">tRNA-uridine isomerase</fullName>
    </alternativeName>
</protein>
<evidence type="ECO:0000256" key="4">
    <source>
        <dbReference type="ARBA" id="ARBA00023235"/>
    </source>
</evidence>
<keyword evidence="10" id="KW-1185">Reference proteome</keyword>
<dbReference type="Proteomes" id="UP000244959">
    <property type="component" value="Chromosome I"/>
</dbReference>
<dbReference type="SUPFAM" id="SSF55120">
    <property type="entry name" value="Pseudouridine synthase"/>
    <property type="match status" value="1"/>
</dbReference>
<dbReference type="EMBL" id="LS398551">
    <property type="protein sequence ID" value="SPR03233.1"/>
    <property type="molecule type" value="Genomic_DNA"/>
</dbReference>
<comment type="catalytic activity">
    <reaction evidence="1 5">
        <text>uridine(55) in tRNA = pseudouridine(55) in tRNA</text>
        <dbReference type="Rhea" id="RHEA:42532"/>
        <dbReference type="Rhea" id="RHEA-COMP:10101"/>
        <dbReference type="Rhea" id="RHEA-COMP:10102"/>
        <dbReference type="ChEBI" id="CHEBI:65314"/>
        <dbReference type="ChEBI" id="CHEBI:65315"/>
        <dbReference type="EC" id="5.4.99.25"/>
    </reaction>
</comment>
<dbReference type="GO" id="GO:1990481">
    <property type="term" value="P:mRNA pseudouridine synthesis"/>
    <property type="evidence" value="ECO:0007669"/>
    <property type="project" value="TreeGrafter"/>
</dbReference>
<name>A0A0F3MGT3_ORITS</name>
<comment type="similarity">
    <text evidence="2 5">Belongs to the pseudouridine synthase TruB family. Type 1 subfamily.</text>
</comment>
<dbReference type="GO" id="GO:0031119">
    <property type="term" value="P:tRNA pseudouridine synthesis"/>
    <property type="evidence" value="ECO:0007669"/>
    <property type="project" value="UniProtKB-UniRule"/>
</dbReference>
<dbReference type="PANTHER" id="PTHR13767:SF2">
    <property type="entry name" value="PSEUDOURIDYLATE SYNTHASE TRUB1"/>
    <property type="match status" value="1"/>
</dbReference>
<dbReference type="PANTHER" id="PTHR13767">
    <property type="entry name" value="TRNA-PSEUDOURIDINE SYNTHASE"/>
    <property type="match status" value="1"/>
</dbReference>
<dbReference type="RefSeq" id="WP_047220272.1">
    <property type="nucleotide sequence ID" value="NZ_LS398551.1"/>
</dbReference>
<evidence type="ECO:0000313" key="9">
    <source>
        <dbReference type="Proteomes" id="UP000033769"/>
    </source>
</evidence>
<dbReference type="InterPro" id="IPR020103">
    <property type="entry name" value="PsdUridine_synth_cat_dom_sf"/>
</dbReference>
<sequence>MKSKINGWINLYKPAGISSAQAVAKIKHWLNLSKVGHAGTLDVEAEGVLPIAIGEATKLVQYLMEATKEYHFTMKFGAKTDSGDVSGKVVQVTSNMPTYDECLSVTKKFIGEIVQVPPSYSALKINGVRAYNLARSGHKVILSPRKVKIFSLKLESYDSINLTATYSTECSKGTYIRTLSQDIALCLQSLSFVVKLARTRVGCFNYGHSSLYLNALNSFSEAKAKAYLKDGIMDAKCVLNNIPSLSIDDVVARKIYFGQLVQLPRLHNCSLVWLQYNNQLIAIGKVEDGYFRSSKVFNFITL</sequence>
<dbReference type="InterPro" id="IPR002501">
    <property type="entry name" value="PsdUridine_synth_N"/>
</dbReference>
<keyword evidence="3 5" id="KW-0819">tRNA processing</keyword>
<gene>
    <name evidence="5 7" type="primary">truB</name>
    <name evidence="8" type="synonym">tru</name>
    <name evidence="8" type="ORF">GILLIAM_00286</name>
    <name evidence="7" type="ORF">OTSGILL_0459</name>
</gene>
<proteinExistence type="inferred from homology"/>
<reference evidence="7 9" key="1">
    <citation type="submission" date="2015-02" db="EMBL/GenBank/DDBJ databases">
        <title>Genome Sequencing of Rickettsiales.</title>
        <authorList>
            <person name="Daugherty S.C."/>
            <person name="Su Q."/>
            <person name="Abolude K."/>
            <person name="Beier-Sexton M."/>
            <person name="Carlyon J.A."/>
            <person name="Carter R."/>
            <person name="Day N.P."/>
            <person name="Dumler S.J."/>
            <person name="Dyachenko V."/>
            <person name="Godinez A."/>
            <person name="Kurtti T.J."/>
            <person name="Lichay M."/>
            <person name="Mullins K.E."/>
            <person name="Ott S."/>
            <person name="Pappas-Brown V."/>
            <person name="Paris D.H."/>
            <person name="Patel P."/>
            <person name="Richards A.L."/>
            <person name="Sadzewicz L."/>
            <person name="Sears K."/>
            <person name="Seidman D."/>
            <person name="Sengamalay N."/>
            <person name="Stenos J."/>
            <person name="Tallon L.J."/>
            <person name="Vincent G."/>
            <person name="Fraser C.M."/>
            <person name="Munderloh U."/>
            <person name="Dunning-Hotopp J.C."/>
        </authorList>
    </citation>
    <scope>NUCLEOTIDE SEQUENCE [LARGE SCALE GENOMIC DNA]</scope>
    <source>
        <strain evidence="7 9">Gilliam</strain>
    </source>
</reference>
<evidence type="ECO:0000259" key="6">
    <source>
        <dbReference type="Pfam" id="PF01509"/>
    </source>
</evidence>
<feature type="domain" description="Pseudouridine synthase II N-terminal" evidence="6">
    <location>
        <begin position="27"/>
        <end position="176"/>
    </location>
</feature>
<evidence type="ECO:0000313" key="7">
    <source>
        <dbReference type="EMBL" id="KJV53764.1"/>
    </source>
</evidence>
<reference evidence="8" key="3">
    <citation type="submission" date="2018-03" db="EMBL/GenBank/DDBJ databases">
        <authorList>
            <person name="Keele B.F."/>
        </authorList>
    </citation>
    <scope>NUCLEOTIDE SEQUENCE [LARGE SCALE GENOMIC DNA]</scope>
    <source>
        <strain evidence="8">Gilliam</strain>
    </source>
</reference>
<dbReference type="InterPro" id="IPR014780">
    <property type="entry name" value="tRNA_psdUridine_synth_TruB"/>
</dbReference>
<organism evidence="7 9">
    <name type="scientific">Orientia tsutsugamushi str. Gilliam</name>
    <dbReference type="NCBI Taxonomy" id="1359184"/>
    <lineage>
        <taxon>Bacteria</taxon>
        <taxon>Pseudomonadati</taxon>
        <taxon>Pseudomonadota</taxon>
        <taxon>Alphaproteobacteria</taxon>
        <taxon>Rickettsiales</taxon>
        <taxon>Rickettsiaceae</taxon>
        <taxon>Rickettsieae</taxon>
        <taxon>Orientia</taxon>
    </lineage>
</organism>
<evidence type="ECO:0000256" key="3">
    <source>
        <dbReference type="ARBA" id="ARBA00022694"/>
    </source>
</evidence>
<dbReference type="Gene3D" id="3.30.2350.10">
    <property type="entry name" value="Pseudouridine synthase"/>
    <property type="match status" value="1"/>
</dbReference>
<dbReference type="NCBIfam" id="TIGR00431">
    <property type="entry name" value="TruB"/>
    <property type="match status" value="1"/>
</dbReference>
<accession>A0A0F3MGT3</accession>
<dbReference type="Pfam" id="PF01509">
    <property type="entry name" value="TruB_N"/>
    <property type="match status" value="1"/>
</dbReference>
<comment type="function">
    <text evidence="5">Responsible for synthesis of pseudouridine from uracil-55 in the psi GC loop of transfer RNAs.</text>
</comment>
<dbReference type="AlphaFoldDB" id="A0A0F3MGT3"/>
<evidence type="ECO:0000256" key="2">
    <source>
        <dbReference type="ARBA" id="ARBA00005642"/>
    </source>
</evidence>
<dbReference type="CDD" id="cd02573">
    <property type="entry name" value="PseudoU_synth_EcTruB"/>
    <property type="match status" value="1"/>
</dbReference>
<evidence type="ECO:0000256" key="1">
    <source>
        <dbReference type="ARBA" id="ARBA00000385"/>
    </source>
</evidence>
<evidence type="ECO:0000256" key="5">
    <source>
        <dbReference type="HAMAP-Rule" id="MF_01080"/>
    </source>
</evidence>
<keyword evidence="4 5" id="KW-0413">Isomerase</keyword>
<dbReference type="PATRIC" id="fig|1359184.3.peg.1833"/>
<dbReference type="HAMAP" id="MF_01080">
    <property type="entry name" value="TruB_bact"/>
    <property type="match status" value="1"/>
</dbReference>
<feature type="active site" description="Nucleophile" evidence="5">
    <location>
        <position position="42"/>
    </location>
</feature>
<reference evidence="10" key="2">
    <citation type="submission" date="2018-03" db="EMBL/GenBank/DDBJ databases">
        <authorList>
            <person name="Batty M. E."/>
            <person name="Batty M E."/>
        </authorList>
    </citation>
    <scope>NUCLEOTIDE SEQUENCE [LARGE SCALE GENOMIC DNA]</scope>
    <source>
        <strain evidence="10">Gilliam</strain>
    </source>
</reference>
<evidence type="ECO:0000313" key="8">
    <source>
        <dbReference type="EMBL" id="SPR03233.1"/>
    </source>
</evidence>
<evidence type="ECO:0000313" key="10">
    <source>
        <dbReference type="Proteomes" id="UP000244959"/>
    </source>
</evidence>
<dbReference type="Proteomes" id="UP000033769">
    <property type="component" value="Unassembled WGS sequence"/>
</dbReference>
<dbReference type="EMBL" id="LANO01000004">
    <property type="protein sequence ID" value="KJV53764.1"/>
    <property type="molecule type" value="Genomic_DNA"/>
</dbReference>
<dbReference type="EC" id="5.4.99.25" evidence="5"/>
<dbReference type="GO" id="GO:0160148">
    <property type="term" value="F:tRNA pseudouridine(55) synthase activity"/>
    <property type="evidence" value="ECO:0007669"/>
    <property type="project" value="UniProtKB-EC"/>
</dbReference>
<dbReference type="GO" id="GO:0003723">
    <property type="term" value="F:RNA binding"/>
    <property type="evidence" value="ECO:0007669"/>
    <property type="project" value="InterPro"/>
</dbReference>